<evidence type="ECO:0000313" key="1">
    <source>
        <dbReference type="EMBL" id="MCT7359815.1"/>
    </source>
</evidence>
<organism evidence="1 2">
    <name type="scientific">Thalassolituus pacificus</name>
    <dbReference type="NCBI Taxonomy" id="2975440"/>
    <lineage>
        <taxon>Bacteria</taxon>
        <taxon>Pseudomonadati</taxon>
        <taxon>Pseudomonadota</taxon>
        <taxon>Gammaproteobacteria</taxon>
        <taxon>Oceanospirillales</taxon>
        <taxon>Oceanospirillaceae</taxon>
        <taxon>Thalassolituus</taxon>
    </lineage>
</organism>
<dbReference type="AlphaFoldDB" id="A0A9X2WGU9"/>
<dbReference type="EMBL" id="JAOANI010000019">
    <property type="protein sequence ID" value="MCT7359815.1"/>
    <property type="molecule type" value="Genomic_DNA"/>
</dbReference>
<proteinExistence type="predicted"/>
<reference evidence="1" key="2">
    <citation type="submission" date="2022-08" db="EMBL/GenBank/DDBJ databases">
        <authorList>
            <person name="Dong C."/>
        </authorList>
    </citation>
    <scope>NUCLEOTIDE SEQUENCE</scope>
    <source>
        <strain evidence="1">59MF3M-4</strain>
    </source>
</reference>
<keyword evidence="2" id="KW-1185">Reference proteome</keyword>
<comment type="caution">
    <text evidence="1">The sequence shown here is derived from an EMBL/GenBank/DDBJ whole genome shotgun (WGS) entry which is preliminary data.</text>
</comment>
<evidence type="ECO:0000313" key="2">
    <source>
        <dbReference type="Proteomes" id="UP001147830"/>
    </source>
</evidence>
<dbReference type="Proteomes" id="UP001147830">
    <property type="component" value="Unassembled WGS sequence"/>
</dbReference>
<dbReference type="RefSeq" id="WP_260976670.1">
    <property type="nucleotide sequence ID" value="NZ_JAOANI010000019.1"/>
</dbReference>
<gene>
    <name evidence="1" type="ORF">NYR02_12415</name>
</gene>
<name>A0A9X2WGU9_9GAMM</name>
<evidence type="ECO:0008006" key="3">
    <source>
        <dbReference type="Google" id="ProtNLM"/>
    </source>
</evidence>
<sequence>MLVLGNLWRPLTFKLSRLLYITTFCMICAPSWAQQEQLYLRKGPGSSFPVIFEVSSTEQLQPLYLQGEWLLLSNGRRQGWLPVREVPESSGLSRAQLWYLNDALRPGDWHVQGGWNSETALQLGISYPLDRYRLAARYTRSDAGEQAWQSAELGFEHLFSRYSGWSLQGFAGLGLGLNEEGSRRWDEQGRETSTAIFTLSGDVIWPLETRLDLRLRLQASQALGADQSAHTAIALIWNLSL</sequence>
<protein>
    <recommendedName>
        <fullName evidence="3">SH3b domain-containing protein</fullName>
    </recommendedName>
</protein>
<accession>A0A9X2WGU9</accession>
<reference evidence="1" key="1">
    <citation type="journal article" date="2022" name="Front. Microbiol.">
        <title>Genome-based taxonomic rearrangement of Oceanobacter-related bacteria including the description of Thalassolituus hydrocarbonoclasticus sp. nov. and Thalassolituus pacificus sp. nov. and emended description of the genus Thalassolituus.</title>
        <authorList>
            <person name="Dong C."/>
            <person name="Wei L."/>
            <person name="Wang J."/>
            <person name="Lai Q."/>
            <person name="Huang Z."/>
            <person name="Shao Z."/>
        </authorList>
    </citation>
    <scope>NUCLEOTIDE SEQUENCE</scope>
    <source>
        <strain evidence="1">59MF3M-4</strain>
    </source>
</reference>